<evidence type="ECO:0000256" key="3">
    <source>
        <dbReference type="ARBA" id="ARBA00023004"/>
    </source>
</evidence>
<name>A0A1G6MSG4_9BURK</name>
<organism evidence="6 7">
    <name type="scientific">Paracidovorax valerianellae</name>
    <dbReference type="NCBI Taxonomy" id="187868"/>
    <lineage>
        <taxon>Bacteria</taxon>
        <taxon>Pseudomonadati</taxon>
        <taxon>Pseudomonadota</taxon>
        <taxon>Betaproteobacteria</taxon>
        <taxon>Burkholderiales</taxon>
        <taxon>Comamonadaceae</taxon>
        <taxon>Paracidovorax</taxon>
    </lineage>
</organism>
<keyword evidence="1" id="KW-0479">Metal-binding</keyword>
<dbReference type="STRING" id="187868.SAMN05192589_102496"/>
<dbReference type="Pfam" id="PF00149">
    <property type="entry name" value="Metallophos"/>
    <property type="match status" value="1"/>
</dbReference>
<dbReference type="SUPFAM" id="SSF56300">
    <property type="entry name" value="Metallo-dependent phosphatases"/>
    <property type="match status" value="1"/>
</dbReference>
<keyword evidence="2" id="KW-0378">Hydrolase</keyword>
<dbReference type="AlphaFoldDB" id="A0A1G6MSG4"/>
<evidence type="ECO:0000313" key="7">
    <source>
        <dbReference type="Proteomes" id="UP000198781"/>
    </source>
</evidence>
<evidence type="ECO:0000259" key="5">
    <source>
        <dbReference type="Pfam" id="PF00149"/>
    </source>
</evidence>
<dbReference type="PANTHER" id="PTHR42988">
    <property type="entry name" value="PHOSPHOHYDROLASE"/>
    <property type="match status" value="1"/>
</dbReference>
<evidence type="ECO:0000256" key="1">
    <source>
        <dbReference type="ARBA" id="ARBA00022723"/>
    </source>
</evidence>
<feature type="domain" description="Calcineurin-like phosphoesterase" evidence="5">
    <location>
        <begin position="1"/>
        <end position="188"/>
    </location>
</feature>
<gene>
    <name evidence="6" type="ORF">SAMN05192589_102496</name>
</gene>
<evidence type="ECO:0000256" key="2">
    <source>
        <dbReference type="ARBA" id="ARBA00022801"/>
    </source>
</evidence>
<protein>
    <submittedName>
        <fullName evidence="6">3',5'-cyclic AMP phosphodiesterase CpdA</fullName>
    </submittedName>
</protein>
<reference evidence="6 7" key="1">
    <citation type="submission" date="2016-10" db="EMBL/GenBank/DDBJ databases">
        <authorList>
            <person name="de Groot N.N."/>
        </authorList>
    </citation>
    <scope>NUCLEOTIDE SEQUENCE [LARGE SCALE GENOMIC DNA]</scope>
    <source>
        <strain evidence="6 7">DSM 16619</strain>
    </source>
</reference>
<dbReference type="InterPro" id="IPR004843">
    <property type="entry name" value="Calcineurin-like_PHP"/>
</dbReference>
<dbReference type="InterPro" id="IPR050884">
    <property type="entry name" value="CNP_phosphodiesterase-III"/>
</dbReference>
<accession>A0A1G6MSG4</accession>
<dbReference type="GO" id="GO:0016787">
    <property type="term" value="F:hydrolase activity"/>
    <property type="evidence" value="ECO:0007669"/>
    <property type="project" value="UniProtKB-KW"/>
</dbReference>
<keyword evidence="7" id="KW-1185">Reference proteome</keyword>
<proteinExistence type="inferred from homology"/>
<dbReference type="PANTHER" id="PTHR42988:SF2">
    <property type="entry name" value="CYCLIC NUCLEOTIDE PHOSPHODIESTERASE CBUA0032-RELATED"/>
    <property type="match status" value="1"/>
</dbReference>
<dbReference type="EMBL" id="FMZC01000002">
    <property type="protein sequence ID" value="SDC58391.1"/>
    <property type="molecule type" value="Genomic_DNA"/>
</dbReference>
<evidence type="ECO:0000256" key="4">
    <source>
        <dbReference type="ARBA" id="ARBA00025742"/>
    </source>
</evidence>
<comment type="similarity">
    <text evidence="4">Belongs to the cyclic nucleotide phosphodiesterase class-III family.</text>
</comment>
<evidence type="ECO:0000313" key="6">
    <source>
        <dbReference type="EMBL" id="SDC58391.1"/>
    </source>
</evidence>
<dbReference type="InterPro" id="IPR029052">
    <property type="entry name" value="Metallo-depent_PP-like"/>
</dbReference>
<dbReference type="GO" id="GO:0046872">
    <property type="term" value="F:metal ion binding"/>
    <property type="evidence" value="ECO:0007669"/>
    <property type="project" value="UniProtKB-KW"/>
</dbReference>
<dbReference type="Proteomes" id="UP000198781">
    <property type="component" value="Unassembled WGS sequence"/>
</dbReference>
<keyword evidence="3" id="KW-0408">Iron</keyword>
<dbReference type="Gene3D" id="3.60.21.10">
    <property type="match status" value="1"/>
</dbReference>
<sequence length="265" mass="29332">MHLSDLHFGAHDPRVCAAVARLVQTLDVSLLVVSGDLTQRATAEQFAQAHEFLTGLSVPQLLVMPGNHDVPLFAWWERLGRAYRRYERWWGRDLEPVCDVAGFLAVGVNTTRPWRHERGSLSHAQIDAVAERLAAAPRDRWRIVVTHHPLVVHPTSDTEHRPHRAGEALARWREAGAQLLLSGHAHEPGLAEVLPGLWAARAGTAVSVRLRAHAPNSLVTLERRDAGVPGLGALPARHRLTRWDYDARVQAFLPLPPRDLGSSGT</sequence>